<evidence type="ECO:0000313" key="1">
    <source>
        <dbReference type="EMBL" id="MDK9496614.1"/>
    </source>
</evidence>
<dbReference type="EMBL" id="JASITI010000013">
    <property type="protein sequence ID" value="MDK9496614.1"/>
    <property type="molecule type" value="Genomic_DNA"/>
</dbReference>
<dbReference type="Proteomes" id="UP001223390">
    <property type="component" value="Unassembled WGS sequence"/>
</dbReference>
<organism evidence="1 2">
    <name type="scientific">Streptomyces katrae</name>
    <dbReference type="NCBI Taxonomy" id="68223"/>
    <lineage>
        <taxon>Bacteria</taxon>
        <taxon>Bacillati</taxon>
        <taxon>Actinomycetota</taxon>
        <taxon>Actinomycetes</taxon>
        <taxon>Kitasatosporales</taxon>
        <taxon>Streptomycetaceae</taxon>
        <taxon>Streptomyces</taxon>
    </lineage>
</organism>
<dbReference type="RefSeq" id="WP_125814005.1">
    <property type="nucleotide sequence ID" value="NZ_JASITI010000013.1"/>
</dbReference>
<evidence type="ECO:0000313" key="2">
    <source>
        <dbReference type="Proteomes" id="UP001223390"/>
    </source>
</evidence>
<accession>A0ABT7GSN6</accession>
<comment type="caution">
    <text evidence="1">The sequence shown here is derived from an EMBL/GenBank/DDBJ whole genome shotgun (WGS) entry which is preliminary data.</text>
</comment>
<proteinExistence type="predicted"/>
<protein>
    <submittedName>
        <fullName evidence="1">Uncharacterized protein</fullName>
    </submittedName>
</protein>
<gene>
    <name evidence="1" type="ORF">QEZ40_001197</name>
</gene>
<sequence>MRSTTYHFVVAPDGRGPEGGAPELAAVRLISLLPADWGYAPEFPGGTVSLRLTPPPGTTEAAAHAAFAGALAAPGLRGWSWANRPA</sequence>
<keyword evidence="2" id="KW-1185">Reference proteome</keyword>
<reference evidence="1 2" key="1">
    <citation type="submission" date="2023-05" db="EMBL/GenBank/DDBJ databases">
        <title>Sequencing and Assembly of Streptomyces sp. NP73.</title>
        <authorList>
            <person name="Konwar A.N."/>
            <person name="Saikia K."/>
            <person name="Thakur D."/>
        </authorList>
    </citation>
    <scope>NUCLEOTIDE SEQUENCE [LARGE SCALE GENOMIC DNA]</scope>
    <source>
        <strain evidence="1 2">NP73</strain>
    </source>
</reference>
<name>A0ABT7GSN6_9ACTN</name>